<protein>
    <submittedName>
        <fullName evidence="2">Nucleosidase</fullName>
    </submittedName>
</protein>
<dbReference type="NCBIfam" id="NF004168">
    <property type="entry name" value="PRK05634.1"/>
    <property type="match status" value="1"/>
</dbReference>
<dbReference type="OrthoDB" id="3852236at2"/>
<evidence type="ECO:0000313" key="3">
    <source>
        <dbReference type="Proteomes" id="UP000305836"/>
    </source>
</evidence>
<proteinExistence type="predicted"/>
<gene>
    <name evidence="2" type="ORF">FDA38_14980</name>
</gene>
<dbReference type="InterPro" id="IPR000845">
    <property type="entry name" value="Nucleoside_phosphorylase_d"/>
</dbReference>
<dbReference type="GO" id="GO:0003824">
    <property type="term" value="F:catalytic activity"/>
    <property type="evidence" value="ECO:0007669"/>
    <property type="project" value="InterPro"/>
</dbReference>
<comment type="caution">
    <text evidence="2">The sequence shown here is derived from an EMBL/GenBank/DDBJ whole genome shotgun (WGS) entry which is preliminary data.</text>
</comment>
<dbReference type="Proteomes" id="UP000305836">
    <property type="component" value="Unassembled WGS sequence"/>
</dbReference>
<keyword evidence="3" id="KW-1185">Reference proteome</keyword>
<dbReference type="AlphaFoldDB" id="A0A4U3LY27"/>
<dbReference type="Pfam" id="PF01048">
    <property type="entry name" value="PNP_UDP_1"/>
    <property type="match status" value="1"/>
</dbReference>
<accession>A0A4U3LY27</accession>
<organism evidence="2 3">
    <name type="scientific">Kribbella jiaozuonensis</name>
    <dbReference type="NCBI Taxonomy" id="2575441"/>
    <lineage>
        <taxon>Bacteria</taxon>
        <taxon>Bacillati</taxon>
        <taxon>Actinomycetota</taxon>
        <taxon>Actinomycetes</taxon>
        <taxon>Propionibacteriales</taxon>
        <taxon>Kribbellaceae</taxon>
        <taxon>Kribbella</taxon>
    </lineage>
</organism>
<evidence type="ECO:0000259" key="1">
    <source>
        <dbReference type="Pfam" id="PF01048"/>
    </source>
</evidence>
<dbReference type="EMBL" id="SZPZ01000002">
    <property type="protein sequence ID" value="TKK79687.1"/>
    <property type="molecule type" value="Genomic_DNA"/>
</dbReference>
<name>A0A4U3LY27_9ACTN</name>
<feature type="domain" description="Nucleoside phosphorylase" evidence="1">
    <location>
        <begin position="23"/>
        <end position="159"/>
    </location>
</feature>
<dbReference type="GO" id="GO:0009116">
    <property type="term" value="P:nucleoside metabolic process"/>
    <property type="evidence" value="ECO:0007669"/>
    <property type="project" value="InterPro"/>
</dbReference>
<dbReference type="InterPro" id="IPR035994">
    <property type="entry name" value="Nucleoside_phosphorylase_sf"/>
</dbReference>
<dbReference type="SUPFAM" id="SSF53167">
    <property type="entry name" value="Purine and uridine phosphorylases"/>
    <property type="match status" value="1"/>
</dbReference>
<dbReference type="Gene3D" id="3.40.50.1580">
    <property type="entry name" value="Nucleoside phosphorylase domain"/>
    <property type="match status" value="1"/>
</dbReference>
<evidence type="ECO:0000313" key="2">
    <source>
        <dbReference type="EMBL" id="TKK79687.1"/>
    </source>
</evidence>
<sequence length="182" mass="18956">MTDYLVVSAVAGEARYVPDGIPVVITGVGKTAAAVAVSRALAGRGTAELVVLNVGTTGALRDGLSGLFLPSTVINHDVNADAIRAIGLDPQDELAVEGGDGTVLASGDVFVTDPVVRQRLAERAHLVDMEAYGVVYACREYGVPVRVVKHVSDSADEAALDWPALVDASAKVLGEWVSEYVR</sequence>
<dbReference type="RefSeq" id="WP_137254638.1">
    <property type="nucleotide sequence ID" value="NZ_JBHSPQ010000001.1"/>
</dbReference>
<reference evidence="2 3" key="1">
    <citation type="submission" date="2019-04" db="EMBL/GenBank/DDBJ databases">
        <title>Kribbella sp. NEAU-THZ 27 nov., a novel actinomycete isolated from soil.</title>
        <authorList>
            <person name="Duan L."/>
        </authorList>
    </citation>
    <scope>NUCLEOTIDE SEQUENCE [LARGE SCALE GENOMIC DNA]</scope>
    <source>
        <strain evidence="3">NEAU-THZ27</strain>
    </source>
</reference>